<organism evidence="2 3">
    <name type="scientific">Pararge aegeria aegeria</name>
    <dbReference type="NCBI Taxonomy" id="348720"/>
    <lineage>
        <taxon>Eukaryota</taxon>
        <taxon>Metazoa</taxon>
        <taxon>Ecdysozoa</taxon>
        <taxon>Arthropoda</taxon>
        <taxon>Hexapoda</taxon>
        <taxon>Insecta</taxon>
        <taxon>Pterygota</taxon>
        <taxon>Neoptera</taxon>
        <taxon>Endopterygota</taxon>
        <taxon>Lepidoptera</taxon>
        <taxon>Glossata</taxon>
        <taxon>Ditrysia</taxon>
        <taxon>Papilionoidea</taxon>
        <taxon>Nymphalidae</taxon>
        <taxon>Satyrinae</taxon>
        <taxon>Satyrini</taxon>
        <taxon>Parargina</taxon>
        <taxon>Pararge</taxon>
    </lineage>
</organism>
<comment type="caution">
    <text evidence="2">The sequence shown here is derived from an EMBL/GenBank/DDBJ whole genome shotgun (WGS) entry which is preliminary data.</text>
</comment>
<proteinExistence type="predicted"/>
<dbReference type="Proteomes" id="UP000838756">
    <property type="component" value="Unassembled WGS sequence"/>
</dbReference>
<evidence type="ECO:0000313" key="3">
    <source>
        <dbReference type="Proteomes" id="UP000838756"/>
    </source>
</evidence>
<evidence type="ECO:0000256" key="1">
    <source>
        <dbReference type="SAM" id="MobiDB-lite"/>
    </source>
</evidence>
<dbReference type="EMBL" id="CAKXAJ010025762">
    <property type="protein sequence ID" value="CAH2243652.1"/>
    <property type="molecule type" value="Genomic_DNA"/>
</dbReference>
<dbReference type="AlphaFoldDB" id="A0A8S4S2P7"/>
<name>A0A8S4S2P7_9NEOP</name>
<feature type="compositionally biased region" description="Acidic residues" evidence="1">
    <location>
        <begin position="87"/>
        <end position="96"/>
    </location>
</feature>
<protein>
    <submittedName>
        <fullName evidence="2">Jg26127 protein</fullName>
    </submittedName>
</protein>
<gene>
    <name evidence="2" type="primary">jg26127</name>
    <name evidence="2" type="ORF">PAEG_LOCUS19756</name>
</gene>
<sequence length="96" mass="10938">MKLLTTCPRKTTKVVWFLSCTRFLYVLKSVVKPHVVVINPATKPETQQCYWAAVAVWSVLEQLKGDGVHPRKNVRQPFGQSGISQSSEEEDMTHYC</sequence>
<feature type="region of interest" description="Disordered" evidence="1">
    <location>
        <begin position="71"/>
        <end position="96"/>
    </location>
</feature>
<keyword evidence="3" id="KW-1185">Reference proteome</keyword>
<reference evidence="2" key="1">
    <citation type="submission" date="2022-03" db="EMBL/GenBank/DDBJ databases">
        <authorList>
            <person name="Lindestad O."/>
        </authorList>
    </citation>
    <scope>NUCLEOTIDE SEQUENCE</scope>
</reference>
<accession>A0A8S4S2P7</accession>
<evidence type="ECO:0000313" key="2">
    <source>
        <dbReference type="EMBL" id="CAH2243652.1"/>
    </source>
</evidence>